<dbReference type="GO" id="GO:0005634">
    <property type="term" value="C:nucleus"/>
    <property type="evidence" value="ECO:0000318"/>
    <property type="project" value="GO_Central"/>
</dbReference>
<name>F0ZCY9_DICPU</name>
<dbReference type="GO" id="GO:0005525">
    <property type="term" value="F:GTP binding"/>
    <property type="evidence" value="ECO:0007669"/>
    <property type="project" value="UniProtKB-KW"/>
</dbReference>
<sequence>MKSYKVVIVGDKAVGKTVYIDSFITGEFMKSYIQTIGVTVKDIDFHTSIGKVGFQCWDISGDPKMVGIVDGFLIGADCAIIMFDVTDRQTYRSVAGWYDTLSRVVPGIPVVLCGSKTEDPNRKVGPSSIIFHRKRGLSYYDISTQSNFNKEKPFIYLLNVLNKRKDIALATPPYESEAINEQKDNSKIDLSKVDNCDNFNENPNHNNNTNLPLVIPITFFDPEDLNSDFKKNLNLN</sequence>
<dbReference type="Proteomes" id="UP000001064">
    <property type="component" value="Unassembled WGS sequence"/>
</dbReference>
<dbReference type="PROSITE" id="PS51419">
    <property type="entry name" value="RAB"/>
    <property type="match status" value="1"/>
</dbReference>
<keyword evidence="1 5" id="KW-0813">Transport</keyword>
<dbReference type="PROSITE" id="PS51418">
    <property type="entry name" value="RAN"/>
    <property type="match status" value="1"/>
</dbReference>
<dbReference type="SMART" id="SM00173">
    <property type="entry name" value="RAS"/>
    <property type="match status" value="1"/>
</dbReference>
<evidence type="ECO:0000256" key="5">
    <source>
        <dbReference type="RuleBase" id="RU363057"/>
    </source>
</evidence>
<reference evidence="7" key="1">
    <citation type="journal article" date="2011" name="Genome Biol.">
        <title>Comparative genomics of the social amoebae Dictyostelium discoideum and Dictyostelium purpureum.</title>
        <authorList>
            <consortium name="US DOE Joint Genome Institute (JGI-PGF)"/>
            <person name="Sucgang R."/>
            <person name="Kuo A."/>
            <person name="Tian X."/>
            <person name="Salerno W."/>
            <person name="Parikh A."/>
            <person name="Feasley C.L."/>
            <person name="Dalin E."/>
            <person name="Tu H."/>
            <person name="Huang E."/>
            <person name="Barry K."/>
            <person name="Lindquist E."/>
            <person name="Shapiro H."/>
            <person name="Bruce D."/>
            <person name="Schmutz J."/>
            <person name="Salamov A."/>
            <person name="Fey P."/>
            <person name="Gaudet P."/>
            <person name="Anjard C."/>
            <person name="Babu M.M."/>
            <person name="Basu S."/>
            <person name="Bushmanova Y."/>
            <person name="van der Wel H."/>
            <person name="Katoh-Kurasawa M."/>
            <person name="Dinh C."/>
            <person name="Coutinho P.M."/>
            <person name="Saito T."/>
            <person name="Elias M."/>
            <person name="Schaap P."/>
            <person name="Kay R.R."/>
            <person name="Henrissat B."/>
            <person name="Eichinger L."/>
            <person name="Rivero F."/>
            <person name="Putnam N.H."/>
            <person name="West C.M."/>
            <person name="Loomis W.F."/>
            <person name="Chisholm R.L."/>
            <person name="Shaulsky G."/>
            <person name="Strassmann J.E."/>
            <person name="Queller D.C."/>
            <person name="Kuspa A."/>
            <person name="Grigoriev I.V."/>
        </authorList>
    </citation>
    <scope>NUCLEOTIDE SEQUENCE [LARGE SCALE GENOMIC DNA]</scope>
    <source>
        <strain evidence="7">QSDP1</strain>
    </source>
</reference>
<dbReference type="GO" id="GO:0000054">
    <property type="term" value="P:ribosomal subunit export from nucleus"/>
    <property type="evidence" value="ECO:0000318"/>
    <property type="project" value="GO_Central"/>
</dbReference>
<dbReference type="SMART" id="SM00176">
    <property type="entry name" value="RAN"/>
    <property type="match status" value="1"/>
</dbReference>
<gene>
    <name evidence="6" type="primary">ranB</name>
    <name evidence="6" type="ORF">DICPUDRAFT_29152</name>
</gene>
<dbReference type="eggNOG" id="KOG0096">
    <property type="taxonomic scope" value="Eukaryota"/>
</dbReference>
<keyword evidence="5" id="KW-0539">Nucleus</keyword>
<dbReference type="Pfam" id="PF00071">
    <property type="entry name" value="Ras"/>
    <property type="match status" value="1"/>
</dbReference>
<dbReference type="SUPFAM" id="SSF52540">
    <property type="entry name" value="P-loop containing nucleoside triphosphate hydrolases"/>
    <property type="match status" value="1"/>
</dbReference>
<dbReference type="InterPro" id="IPR001806">
    <property type="entry name" value="Small_GTPase"/>
</dbReference>
<evidence type="ECO:0000313" key="6">
    <source>
        <dbReference type="EMBL" id="EGC38176.1"/>
    </source>
</evidence>
<dbReference type="InParanoid" id="F0ZCY9"/>
<dbReference type="KEGG" id="dpp:DICPUDRAFT_29152"/>
<evidence type="ECO:0000313" key="7">
    <source>
        <dbReference type="Proteomes" id="UP000001064"/>
    </source>
</evidence>
<comment type="similarity">
    <text evidence="5">Belongs to the small GTPase superfamily. Ran family.</text>
</comment>
<dbReference type="SMART" id="SM00175">
    <property type="entry name" value="RAB"/>
    <property type="match status" value="1"/>
</dbReference>
<comment type="subcellular location">
    <subcellularLocation>
        <location evidence="5">Nucleus</location>
    </subcellularLocation>
</comment>
<dbReference type="SMART" id="SM00174">
    <property type="entry name" value="RHO"/>
    <property type="match status" value="1"/>
</dbReference>
<evidence type="ECO:0000256" key="3">
    <source>
        <dbReference type="ARBA" id="ARBA00022927"/>
    </source>
</evidence>
<protein>
    <recommendedName>
        <fullName evidence="5">GTP-binding nuclear protein</fullName>
    </recommendedName>
</protein>
<dbReference type="PRINTS" id="PR00627">
    <property type="entry name" value="GTPRANTC4"/>
</dbReference>
<evidence type="ECO:0000256" key="2">
    <source>
        <dbReference type="ARBA" id="ARBA00022741"/>
    </source>
</evidence>
<dbReference type="GO" id="GO:0006606">
    <property type="term" value="P:protein import into nucleus"/>
    <property type="evidence" value="ECO:0000318"/>
    <property type="project" value="GO_Central"/>
</dbReference>
<dbReference type="GO" id="GO:0005737">
    <property type="term" value="C:cytoplasm"/>
    <property type="evidence" value="ECO:0000318"/>
    <property type="project" value="GO_Central"/>
</dbReference>
<dbReference type="PANTHER" id="PTHR24071">
    <property type="entry name" value="RAN GTPASE"/>
    <property type="match status" value="1"/>
</dbReference>
<keyword evidence="2 5" id="KW-0547">Nucleotide-binding</keyword>
<dbReference type="OrthoDB" id="48625at2759"/>
<dbReference type="AlphaFoldDB" id="F0ZCY9"/>
<dbReference type="GeneID" id="10502595"/>
<keyword evidence="3 5" id="KW-0653">Protein transport</keyword>
<dbReference type="RefSeq" id="XP_003285303.1">
    <property type="nucleotide sequence ID" value="XM_003285255.1"/>
</dbReference>
<keyword evidence="4 5" id="KW-0342">GTP-binding</keyword>
<organism evidence="6 7">
    <name type="scientific">Dictyostelium purpureum</name>
    <name type="common">Slime mold</name>
    <dbReference type="NCBI Taxonomy" id="5786"/>
    <lineage>
        <taxon>Eukaryota</taxon>
        <taxon>Amoebozoa</taxon>
        <taxon>Evosea</taxon>
        <taxon>Eumycetozoa</taxon>
        <taxon>Dictyostelia</taxon>
        <taxon>Dictyosteliales</taxon>
        <taxon>Dictyosteliaceae</taxon>
        <taxon>Dictyostelium</taxon>
    </lineage>
</organism>
<dbReference type="PANTHER" id="PTHR24071:SF0">
    <property type="entry name" value="GTP-BINDING NUCLEAR PROTEIN RAN"/>
    <property type="match status" value="1"/>
</dbReference>
<evidence type="ECO:0000256" key="4">
    <source>
        <dbReference type="ARBA" id="ARBA00023134"/>
    </source>
</evidence>
<proteinExistence type="inferred from homology"/>
<dbReference type="STRING" id="5786.F0ZCY9"/>
<comment type="function">
    <text evidence="5">GTP-binding protein involved in nucleocytoplasmic transport. Required for the import of protein into the nucleus and also for RNA export. Involved in chromatin condensation and control of cell cycle.</text>
</comment>
<dbReference type="InterPro" id="IPR002041">
    <property type="entry name" value="Ran_GTPase"/>
</dbReference>
<dbReference type="GO" id="GO:0003924">
    <property type="term" value="F:GTPase activity"/>
    <property type="evidence" value="ECO:0000318"/>
    <property type="project" value="GO_Central"/>
</dbReference>
<dbReference type="EMBL" id="GL870982">
    <property type="protein sequence ID" value="EGC38176.1"/>
    <property type="molecule type" value="Genomic_DNA"/>
</dbReference>
<dbReference type="FunFam" id="3.40.50.300:FF:003291">
    <property type="entry name" value="RAN small monomeric GTPase (Ran)"/>
    <property type="match status" value="1"/>
</dbReference>
<dbReference type="Gene3D" id="3.40.50.300">
    <property type="entry name" value="P-loop containing nucleotide triphosphate hydrolases"/>
    <property type="match status" value="1"/>
</dbReference>
<dbReference type="VEuPathDB" id="AmoebaDB:DICPUDRAFT_29152"/>
<dbReference type="InterPro" id="IPR027417">
    <property type="entry name" value="P-loop_NTPase"/>
</dbReference>
<accession>F0ZCY9</accession>
<keyword evidence="7" id="KW-1185">Reference proteome</keyword>
<evidence type="ECO:0000256" key="1">
    <source>
        <dbReference type="ARBA" id="ARBA00022448"/>
    </source>
</evidence>